<keyword evidence="5" id="KW-0573">Peptidoglycan synthesis</keyword>
<dbReference type="GO" id="GO:0034204">
    <property type="term" value="P:lipid translocation"/>
    <property type="evidence" value="ECO:0007669"/>
    <property type="project" value="TreeGrafter"/>
</dbReference>
<feature type="transmembrane region" description="Helical" evidence="9">
    <location>
        <begin position="437"/>
        <end position="461"/>
    </location>
</feature>
<feature type="transmembrane region" description="Helical" evidence="9">
    <location>
        <begin position="235"/>
        <end position="261"/>
    </location>
</feature>
<dbReference type="Gene3D" id="1.10.510.10">
    <property type="entry name" value="Transferase(Phosphotransferase) domain 1"/>
    <property type="match status" value="1"/>
</dbReference>
<feature type="transmembrane region" description="Helical" evidence="9">
    <location>
        <begin position="609"/>
        <end position="628"/>
    </location>
</feature>
<keyword evidence="2" id="KW-1003">Cell membrane</keyword>
<evidence type="ECO:0000256" key="8">
    <source>
        <dbReference type="SAM" id="MobiDB-lite"/>
    </source>
</evidence>
<dbReference type="Gene3D" id="3.30.200.20">
    <property type="entry name" value="Phosphorylase Kinase, domain 1"/>
    <property type="match status" value="1"/>
</dbReference>
<proteinExistence type="predicted"/>
<dbReference type="GO" id="GO:0015648">
    <property type="term" value="F:lipid-linked peptidoglycan transporter activity"/>
    <property type="evidence" value="ECO:0007669"/>
    <property type="project" value="TreeGrafter"/>
</dbReference>
<comment type="caution">
    <text evidence="10">The sequence shown here is derived from an EMBL/GenBank/DDBJ whole genome shotgun (WGS) entry which is preliminary data.</text>
</comment>
<evidence type="ECO:0000313" key="10">
    <source>
        <dbReference type="EMBL" id="MCZ9305137.1"/>
    </source>
</evidence>
<dbReference type="GO" id="GO:0008360">
    <property type="term" value="P:regulation of cell shape"/>
    <property type="evidence" value="ECO:0007669"/>
    <property type="project" value="UniProtKB-KW"/>
</dbReference>
<sequence>MTSEQEREDLPAGPSVGQRGRFRATQPPALAPKKDRATAGMPTDGDGASQSSPEVPPTSRDGVHGTAAPDTASATAANTAVASTAVANRASADTSGAGNSNNNSANESNDGKQSDEQIVRAGGSMAIATLISRITGFLRTVFIASALGGAVASAFNTANTLPNLVTELVLGAVLTSLVVPVLVRAEKEDADRGEAFIRRLLTLTFSLTVVITLVSVACAPLLVRMSLDSEGHVNIGMSTAFAYLVLPQIMFYAMFAVFMAILNTKGVFKPGAWAPVANNVVTLGVLGLYMFLPRDTKLQPTDNVTITDPHVLLLGLGTTAGVVMQALIMVPYLRKAGINLRPLWGIDERLKSFGGMAIAIVVYVAISQVGWLLNNRIASDTWEVAPTIYMQAWQLLQMPYGVIGVTLLTAVMPRLSRNAAEGDDKAVVRDLTVASKLTMLAMVPIIVFFTCFGTLISAALFAYKEFSLEDANVLGWTISFSAFTLIPYALVLLHLRVFYAREEVWTPTFIIAGITATKLTFAYIAPLIATEPRLVVVLLGAANGLGFMAGAIIGDRLLRRSLGDLQFRKVTMTVLWALGSSLIGALIAWRVDVLLVKFAFQTPANPWFVVRLLISGVLFLAVTGLILVRAPLPEIQTLVGALSRIPGLSRVLPSRRPLPSDELPSEDDQPRRLSAQELAAREAIALDHMMAGVALPPLAAGGVRGPRLVPGAPLLEGRYRLLADHGGWSAARFWQGRELATGDIVGLTIMDPVAYARSQVDPGVSVPVNGALVARAKDEMLRRSAKLKQFDIAGMAQVNRVIDYGNLVIIVSRWVQGSPLTKVAEGQPEPLAAAFAVASLADAAATAEDNGTALGLDHRDRVRIGTDGAAVLAFPGVLPSDSTAKDARGVAVALRLLLEHVPYEEVPEDLTRIYKKIHELDGEKVEPEGLRLAAQRLRELKSGKLSIQEDDTPDPSARSGFGAQGNRPIGMAAAAAIAFISVVIVAALVAAVISVVGGDRKDSPLSPDSLRQGAQAVRGVDPANVPMVKPAEWLPADVDWPLDRPDLARLITDGDPQTFWQSNPSEVQLGGEPGTTKPGIGLLMTLPQGTALSQVQLRGLTRGTTLELRLAKADNNGRLTSLDQTQLLKEVKADSEDMTVDLAGTGNSGWGAPAAPRGGEAGSAIPEANGEDAESAREKGIYDTDKVSAAKGDRLLIWITGLPVPKSATLAEVSATGNWASRVDSGDGSTDATDTDAPDTDATSSNNTTKPENSSNAPSPQRNQPGQPGQRIQPGQPAQPAQPAQPGQPGQQLQPIR</sequence>
<keyword evidence="4" id="KW-0133">Cell shape</keyword>
<evidence type="ECO:0000256" key="2">
    <source>
        <dbReference type="ARBA" id="ARBA00022475"/>
    </source>
</evidence>
<keyword evidence="3 9" id="KW-0812">Transmembrane</keyword>
<dbReference type="PRINTS" id="PR01806">
    <property type="entry name" value="VIRFACTRMVIN"/>
</dbReference>
<feature type="transmembrane region" description="Helical" evidence="9">
    <location>
        <begin position="505"/>
        <end position="528"/>
    </location>
</feature>
<feature type="transmembrane region" description="Helical" evidence="9">
    <location>
        <begin position="473"/>
        <end position="493"/>
    </location>
</feature>
<feature type="transmembrane region" description="Helical" evidence="9">
    <location>
        <begin position="203"/>
        <end position="223"/>
    </location>
</feature>
<dbReference type="InterPro" id="IPR051050">
    <property type="entry name" value="Lipid_II_flippase_MurJ/MviN"/>
</dbReference>
<evidence type="ECO:0000256" key="3">
    <source>
        <dbReference type="ARBA" id="ARBA00022692"/>
    </source>
</evidence>
<evidence type="ECO:0000256" key="7">
    <source>
        <dbReference type="ARBA" id="ARBA00023136"/>
    </source>
</evidence>
<feature type="region of interest" description="Disordered" evidence="8">
    <location>
        <begin position="1219"/>
        <end position="1297"/>
    </location>
</feature>
<feature type="compositionally biased region" description="Low complexity" evidence="8">
    <location>
        <begin position="1260"/>
        <end position="1297"/>
    </location>
</feature>
<keyword evidence="7 9" id="KW-0472">Membrane</keyword>
<dbReference type="EMBL" id="JAKMUV010000006">
    <property type="protein sequence ID" value="MCZ9305137.1"/>
    <property type="molecule type" value="Genomic_DNA"/>
</dbReference>
<feature type="transmembrane region" description="Helical" evidence="9">
    <location>
        <begin position="570"/>
        <end position="589"/>
    </location>
</feature>
<gene>
    <name evidence="10" type="ORF">L8U58_06285</name>
</gene>
<evidence type="ECO:0000256" key="1">
    <source>
        <dbReference type="ARBA" id="ARBA00004651"/>
    </source>
</evidence>
<feature type="compositionally biased region" description="Low complexity" evidence="8">
    <location>
        <begin position="1150"/>
        <end position="1164"/>
    </location>
</feature>
<feature type="transmembrane region" description="Helical" evidence="9">
    <location>
        <begin position="312"/>
        <end position="333"/>
    </location>
</feature>
<evidence type="ECO:0000256" key="6">
    <source>
        <dbReference type="ARBA" id="ARBA00022989"/>
    </source>
</evidence>
<feature type="transmembrane region" description="Helical" evidence="9">
    <location>
        <begin position="273"/>
        <end position="292"/>
    </location>
</feature>
<protein>
    <submittedName>
        <fullName evidence="10">Murein biosynthesis protein MurJ</fullName>
    </submittedName>
</protein>
<feature type="transmembrane region" description="Helical" evidence="9">
    <location>
        <begin position="393"/>
        <end position="416"/>
    </location>
</feature>
<dbReference type="CDD" id="cd13973">
    <property type="entry name" value="PK_MviN-like"/>
    <property type="match status" value="1"/>
</dbReference>
<feature type="region of interest" description="Disordered" evidence="8">
    <location>
        <begin position="1"/>
        <end position="114"/>
    </location>
</feature>
<feature type="region of interest" description="Disordered" evidence="8">
    <location>
        <begin position="943"/>
        <end position="962"/>
    </location>
</feature>
<dbReference type="PANTHER" id="PTHR47019:SF1">
    <property type="entry name" value="LIPID II FLIPPASE MURJ"/>
    <property type="match status" value="1"/>
</dbReference>
<dbReference type="Pfam" id="PF03023">
    <property type="entry name" value="MurJ"/>
    <property type="match status" value="1"/>
</dbReference>
<reference evidence="10" key="1">
    <citation type="submission" date="2022-02" db="EMBL/GenBank/DDBJ databases">
        <title>Corynebacterium sp. from urogenital microbiome.</title>
        <authorList>
            <person name="Cappelli E.A."/>
            <person name="Ribeiro T.G."/>
            <person name="Peixe L."/>
        </authorList>
    </citation>
    <scope>NUCLEOTIDE SEQUENCE</scope>
    <source>
        <strain evidence="10">C9Ua_112</strain>
    </source>
</reference>
<feature type="transmembrane region" description="Helical" evidence="9">
    <location>
        <begin position="969"/>
        <end position="996"/>
    </location>
</feature>
<keyword evidence="11" id="KW-1185">Reference proteome</keyword>
<feature type="transmembrane region" description="Helical" evidence="9">
    <location>
        <begin position="534"/>
        <end position="558"/>
    </location>
</feature>
<evidence type="ECO:0000256" key="9">
    <source>
        <dbReference type="SAM" id="Phobius"/>
    </source>
</evidence>
<feature type="transmembrane region" description="Helical" evidence="9">
    <location>
        <begin position="137"/>
        <end position="158"/>
    </location>
</feature>
<feature type="compositionally biased region" description="Low complexity" evidence="8">
    <location>
        <begin position="66"/>
        <end position="108"/>
    </location>
</feature>
<feature type="region of interest" description="Disordered" evidence="8">
    <location>
        <begin position="1140"/>
        <end position="1179"/>
    </location>
</feature>
<name>A0A9X3RRL7_9CORY</name>
<feature type="transmembrane region" description="Helical" evidence="9">
    <location>
        <begin position="164"/>
        <end position="183"/>
    </location>
</feature>
<evidence type="ECO:0000256" key="4">
    <source>
        <dbReference type="ARBA" id="ARBA00022960"/>
    </source>
</evidence>
<dbReference type="InterPro" id="IPR004268">
    <property type="entry name" value="MurJ"/>
</dbReference>
<dbReference type="GO" id="GO:0009252">
    <property type="term" value="P:peptidoglycan biosynthetic process"/>
    <property type="evidence" value="ECO:0007669"/>
    <property type="project" value="UniProtKB-KW"/>
</dbReference>
<feature type="transmembrane region" description="Helical" evidence="9">
    <location>
        <begin position="353"/>
        <end position="373"/>
    </location>
</feature>
<comment type="subcellular location">
    <subcellularLocation>
        <location evidence="1">Cell membrane</location>
        <topology evidence="1">Multi-pass membrane protein</topology>
    </subcellularLocation>
</comment>
<dbReference type="PANTHER" id="PTHR47019">
    <property type="entry name" value="LIPID II FLIPPASE MURJ"/>
    <property type="match status" value="1"/>
</dbReference>
<evidence type="ECO:0000256" key="5">
    <source>
        <dbReference type="ARBA" id="ARBA00022984"/>
    </source>
</evidence>
<evidence type="ECO:0000313" key="11">
    <source>
        <dbReference type="Proteomes" id="UP001146505"/>
    </source>
</evidence>
<keyword evidence="6 9" id="KW-1133">Transmembrane helix</keyword>
<organism evidence="10 11">
    <name type="scientific">Corynebacterium macclintockiae</name>
    <dbReference type="NCBI Taxonomy" id="2913501"/>
    <lineage>
        <taxon>Bacteria</taxon>
        <taxon>Bacillati</taxon>
        <taxon>Actinomycetota</taxon>
        <taxon>Actinomycetes</taxon>
        <taxon>Mycobacteriales</taxon>
        <taxon>Corynebacteriaceae</taxon>
        <taxon>Corynebacterium</taxon>
    </lineage>
</organism>
<accession>A0A9X3RRL7</accession>
<dbReference type="GO" id="GO:0005886">
    <property type="term" value="C:plasma membrane"/>
    <property type="evidence" value="ECO:0007669"/>
    <property type="project" value="UniProtKB-SubCell"/>
</dbReference>
<dbReference type="Proteomes" id="UP001146505">
    <property type="component" value="Unassembled WGS sequence"/>
</dbReference>
<feature type="compositionally biased region" description="Basic and acidic residues" evidence="8">
    <location>
        <begin position="1"/>
        <end position="10"/>
    </location>
</feature>
<feature type="compositionally biased region" description="Polar residues" evidence="8">
    <location>
        <begin position="1246"/>
        <end position="1259"/>
    </location>
</feature>
<dbReference type="CDD" id="cd13123">
    <property type="entry name" value="MATE_MurJ_like"/>
    <property type="match status" value="1"/>
</dbReference>